<dbReference type="KEGG" id="tpe:Tpen_0675"/>
<dbReference type="EnsemblBacteria" id="ABL78077">
    <property type="protein sequence ID" value="ABL78077"/>
    <property type="gene ID" value="Tpen_0675"/>
</dbReference>
<dbReference type="HOGENOM" id="CLU_2461948_0_0_2"/>
<proteinExistence type="predicted"/>
<keyword evidence="2" id="KW-1185">Reference proteome</keyword>
<evidence type="ECO:0000313" key="1">
    <source>
        <dbReference type="EMBL" id="ABL78077.1"/>
    </source>
</evidence>
<dbReference type="STRING" id="368408.Tpen_0675"/>
<dbReference type="EMBL" id="CP000505">
    <property type="protein sequence ID" value="ABL78077.1"/>
    <property type="molecule type" value="Genomic_DNA"/>
</dbReference>
<accession>A1RXZ7</accession>
<dbReference type="AlphaFoldDB" id="A1RXZ7"/>
<sequence>MAALIATIVLFTAVSVYTRYYGSPIYAVKVQRNLAVIAAYVMLHSNCTDVGYYLSKVNSTQPLPGQTTSWVVTWCNGTPVVRGFSWSP</sequence>
<dbReference type="Proteomes" id="UP000000641">
    <property type="component" value="Chromosome"/>
</dbReference>
<reference evidence="2" key="1">
    <citation type="journal article" date="2008" name="J. Bacteriol.">
        <title>Genome sequence of Thermofilum pendens reveals an exceptional loss of biosynthetic pathways without genome reduction.</title>
        <authorList>
            <person name="Anderson I."/>
            <person name="Rodriguez J."/>
            <person name="Susanti D."/>
            <person name="Porat I."/>
            <person name="Reich C."/>
            <person name="Ulrich L.E."/>
            <person name="Elkins J.G."/>
            <person name="Mavromatis K."/>
            <person name="Lykidis A."/>
            <person name="Kim E."/>
            <person name="Thompson L.S."/>
            <person name="Nolan M."/>
            <person name="Land M."/>
            <person name="Copeland A."/>
            <person name="Lapidus A."/>
            <person name="Lucas S."/>
            <person name="Detter C."/>
            <person name="Zhulin I.B."/>
            <person name="Olsen G.J."/>
            <person name="Whitman W."/>
            <person name="Mukhopadhyay B."/>
            <person name="Bristow J."/>
            <person name="Kyrpides N."/>
        </authorList>
    </citation>
    <scope>NUCLEOTIDE SEQUENCE [LARGE SCALE GENOMIC DNA]</scope>
    <source>
        <strain evidence="2">DSM 2475 / Hrk 5</strain>
    </source>
</reference>
<organism evidence="1 2">
    <name type="scientific">Thermofilum pendens (strain DSM 2475 / Hrk 5)</name>
    <dbReference type="NCBI Taxonomy" id="368408"/>
    <lineage>
        <taxon>Archaea</taxon>
        <taxon>Thermoproteota</taxon>
        <taxon>Thermoprotei</taxon>
        <taxon>Thermofilales</taxon>
        <taxon>Thermofilaceae</taxon>
        <taxon>Thermofilum</taxon>
    </lineage>
</organism>
<evidence type="ECO:0000313" key="2">
    <source>
        <dbReference type="Proteomes" id="UP000000641"/>
    </source>
</evidence>
<name>A1RXZ7_THEPD</name>
<protein>
    <submittedName>
        <fullName evidence="1">Uncharacterized protein</fullName>
    </submittedName>
</protein>
<gene>
    <name evidence="1" type="ordered locus">Tpen_0675</name>
</gene>